<dbReference type="PANTHER" id="PTHR47089">
    <property type="entry name" value="ABC TRANSPORTER, PERMEASE PROTEIN"/>
    <property type="match status" value="1"/>
</dbReference>
<dbReference type="OrthoDB" id="9809785at2"/>
<evidence type="ECO:0000256" key="2">
    <source>
        <dbReference type="ARBA" id="ARBA00022475"/>
    </source>
</evidence>
<dbReference type="InterPro" id="IPR001851">
    <property type="entry name" value="ABC_transp_permease"/>
</dbReference>
<dbReference type="CDD" id="cd06580">
    <property type="entry name" value="TM_PBP1_transp_TpRbsC_like"/>
    <property type="match status" value="1"/>
</dbReference>
<gene>
    <name evidence="7" type="ORF">EV675_5559</name>
</gene>
<keyword evidence="8" id="KW-1185">Reference proteome</keyword>
<comment type="caution">
    <text evidence="7">The sequence shown here is derived from an EMBL/GenBank/DDBJ whole genome shotgun (WGS) entry which is preliminary data.</text>
</comment>
<comment type="subcellular location">
    <subcellularLocation>
        <location evidence="1">Cell membrane</location>
        <topology evidence="1">Multi-pass membrane protein</topology>
    </subcellularLocation>
</comment>
<feature type="transmembrane region" description="Helical" evidence="6">
    <location>
        <begin position="20"/>
        <end position="42"/>
    </location>
</feature>
<evidence type="ECO:0000313" key="8">
    <source>
        <dbReference type="Proteomes" id="UP000292445"/>
    </source>
</evidence>
<organism evidence="7 8">
    <name type="scientific">Pigmentiphaga kullae</name>
    <dbReference type="NCBI Taxonomy" id="151784"/>
    <lineage>
        <taxon>Bacteria</taxon>
        <taxon>Pseudomonadati</taxon>
        <taxon>Pseudomonadota</taxon>
        <taxon>Betaproteobacteria</taxon>
        <taxon>Burkholderiales</taxon>
        <taxon>Alcaligenaceae</taxon>
        <taxon>Pigmentiphaga</taxon>
    </lineage>
</organism>
<reference evidence="7 8" key="1">
    <citation type="submission" date="2019-02" db="EMBL/GenBank/DDBJ databases">
        <title>Genomic Encyclopedia of Type Strains, Phase IV (KMG-IV): sequencing the most valuable type-strain genomes for metagenomic binning, comparative biology and taxonomic classification.</title>
        <authorList>
            <person name="Goeker M."/>
        </authorList>
    </citation>
    <scope>NUCLEOTIDE SEQUENCE [LARGE SCALE GENOMIC DNA]</scope>
    <source>
        <strain evidence="7 8">K24</strain>
    </source>
</reference>
<keyword evidence="2" id="KW-1003">Cell membrane</keyword>
<dbReference type="GO" id="GO:0005886">
    <property type="term" value="C:plasma membrane"/>
    <property type="evidence" value="ECO:0007669"/>
    <property type="project" value="UniProtKB-SubCell"/>
</dbReference>
<evidence type="ECO:0000313" key="7">
    <source>
        <dbReference type="EMBL" id="RZS78902.1"/>
    </source>
</evidence>
<evidence type="ECO:0000256" key="3">
    <source>
        <dbReference type="ARBA" id="ARBA00022692"/>
    </source>
</evidence>
<evidence type="ECO:0000256" key="1">
    <source>
        <dbReference type="ARBA" id="ARBA00004651"/>
    </source>
</evidence>
<keyword evidence="3 6" id="KW-0812">Transmembrane</keyword>
<evidence type="ECO:0000256" key="5">
    <source>
        <dbReference type="ARBA" id="ARBA00023136"/>
    </source>
</evidence>
<evidence type="ECO:0000256" key="6">
    <source>
        <dbReference type="SAM" id="Phobius"/>
    </source>
</evidence>
<feature type="transmembrane region" description="Helical" evidence="6">
    <location>
        <begin position="115"/>
        <end position="137"/>
    </location>
</feature>
<feature type="transmembrane region" description="Helical" evidence="6">
    <location>
        <begin position="92"/>
        <end position="109"/>
    </location>
</feature>
<dbReference type="AlphaFoldDB" id="A0A4Q7N9Q1"/>
<feature type="transmembrane region" description="Helical" evidence="6">
    <location>
        <begin position="296"/>
        <end position="314"/>
    </location>
</feature>
<dbReference type="RefSeq" id="WP_130361842.1">
    <property type="nucleotide sequence ID" value="NZ_SGXC01000003.1"/>
</dbReference>
<feature type="transmembrane region" description="Helical" evidence="6">
    <location>
        <begin position="197"/>
        <end position="215"/>
    </location>
</feature>
<dbReference type="EMBL" id="SGXC01000003">
    <property type="protein sequence ID" value="RZS78902.1"/>
    <property type="molecule type" value="Genomic_DNA"/>
</dbReference>
<feature type="transmembrane region" description="Helical" evidence="6">
    <location>
        <begin position="146"/>
        <end position="165"/>
    </location>
</feature>
<feature type="transmembrane region" description="Helical" evidence="6">
    <location>
        <begin position="62"/>
        <end position="80"/>
    </location>
</feature>
<name>A0A4Q7N9Q1_9BURK</name>
<keyword evidence="4 6" id="KW-1133">Transmembrane helix</keyword>
<proteinExistence type="predicted"/>
<accession>A0A4Q7N9Q1</accession>
<evidence type="ECO:0000256" key="4">
    <source>
        <dbReference type="ARBA" id="ARBA00022989"/>
    </source>
</evidence>
<feature type="transmembrane region" description="Helical" evidence="6">
    <location>
        <begin position="320"/>
        <end position="343"/>
    </location>
</feature>
<dbReference type="Pfam" id="PF02653">
    <property type="entry name" value="BPD_transp_2"/>
    <property type="match status" value="1"/>
</dbReference>
<sequence length="357" mass="37729">MIRLEPRARASRLAAWLSPLAALALTMLGGAALFAMLGIDAWQGLRLFLIEPFNGVYAWGELAVKAVPLVLCAVGLSLCFRANVWNIGAEGQLIAGAIAGGGVALLAGPDTWRGYVVLVMVAGMLGGMLWAALTAWLKDRFGANEMLVSLMLTYVVQLLLGYLVFGPWRDPHGYNFPQSRSFDEAAVLPVLWEGTRAHAGLWLALAATGAAWLFLARSHPGFRLRVTGAAPSAARYAGYSPRQVLWTSMLACGALAGLAGIGEVAGPMQRLTTSVSPGYGFAAVIAAFLGRLHPAGAMLAGLVMAALYIGGELAQSRLGLPASLVGVFQGLALALLLLGDTLVRYRIRWRRSAAMAR</sequence>
<dbReference type="GO" id="GO:0022857">
    <property type="term" value="F:transmembrane transporter activity"/>
    <property type="evidence" value="ECO:0007669"/>
    <property type="project" value="InterPro"/>
</dbReference>
<keyword evidence="5 6" id="KW-0472">Membrane</keyword>
<protein>
    <submittedName>
        <fullName evidence="7">Nucleoside ABC transporter membrane protein</fullName>
    </submittedName>
</protein>
<dbReference type="Proteomes" id="UP000292445">
    <property type="component" value="Unassembled WGS sequence"/>
</dbReference>
<dbReference type="PANTHER" id="PTHR47089:SF1">
    <property type="entry name" value="GUANOSINE ABC TRANSPORTER PERMEASE PROTEIN NUPP"/>
    <property type="match status" value="1"/>
</dbReference>